<keyword evidence="4" id="KW-1185">Reference proteome</keyword>
<reference evidence="3 4" key="1">
    <citation type="journal article" date="2020" name="Nature">
        <title>Bacterial chemolithoautotrophy via manganese oxidation.</title>
        <authorList>
            <person name="Yu H."/>
            <person name="Leadbetter J.R."/>
        </authorList>
    </citation>
    <scope>NUCLEOTIDE SEQUENCE [LARGE SCALE GENOMIC DNA]</scope>
    <source>
        <strain evidence="3 4">Mn-1</strain>
    </source>
</reference>
<dbReference type="Gene3D" id="3.30.70.100">
    <property type="match status" value="1"/>
</dbReference>
<evidence type="ECO:0000313" key="4">
    <source>
        <dbReference type="Proteomes" id="UP000534783"/>
    </source>
</evidence>
<dbReference type="RefSeq" id="WP_168063194.1">
    <property type="nucleotide sequence ID" value="NZ_VTOW01000005.1"/>
</dbReference>
<comment type="caution">
    <text evidence="3">The sequence shown here is derived from an EMBL/GenBank/DDBJ whole genome shotgun (WGS) entry which is preliminary data.</text>
</comment>
<name>A0A7X6DTT5_9BACT</name>
<sequence>MAKVTFNIPDISCGHCEQTIIKALQPLDGVRKVTVDIPSKQAEVDYDDTRITVERMKEVLTGADYPAISVQPGPRENSLSSRVAGRSCCGA</sequence>
<dbReference type="PROSITE" id="PS50846">
    <property type="entry name" value="HMA_2"/>
    <property type="match status" value="1"/>
</dbReference>
<evidence type="ECO:0000259" key="2">
    <source>
        <dbReference type="PROSITE" id="PS50846"/>
    </source>
</evidence>
<dbReference type="AlphaFoldDB" id="A0A7X6DTT5"/>
<dbReference type="SUPFAM" id="SSF55008">
    <property type="entry name" value="HMA, heavy metal-associated domain"/>
    <property type="match status" value="1"/>
</dbReference>
<protein>
    <submittedName>
        <fullName evidence="3">Heavy-metal-associated domain-containing protein</fullName>
    </submittedName>
</protein>
<accession>A0A7X6DTT5</accession>
<dbReference type="GO" id="GO:0046872">
    <property type="term" value="F:metal ion binding"/>
    <property type="evidence" value="ECO:0007669"/>
    <property type="project" value="InterPro"/>
</dbReference>
<dbReference type="Proteomes" id="UP000534783">
    <property type="component" value="Unassembled WGS sequence"/>
</dbReference>
<gene>
    <name evidence="3" type="ORF">MNODULE_21115</name>
</gene>
<dbReference type="CDD" id="cd00371">
    <property type="entry name" value="HMA"/>
    <property type="match status" value="1"/>
</dbReference>
<feature type="domain" description="HMA" evidence="2">
    <location>
        <begin position="2"/>
        <end position="68"/>
    </location>
</feature>
<dbReference type="InterPro" id="IPR036163">
    <property type="entry name" value="HMA_dom_sf"/>
</dbReference>
<dbReference type="EMBL" id="VTOW01000005">
    <property type="protein sequence ID" value="NKE73262.1"/>
    <property type="molecule type" value="Genomic_DNA"/>
</dbReference>
<proteinExistence type="predicted"/>
<organism evidence="3 4">
    <name type="scientific">Candidatus Manganitrophus noduliformans</name>
    <dbReference type="NCBI Taxonomy" id="2606439"/>
    <lineage>
        <taxon>Bacteria</taxon>
        <taxon>Pseudomonadati</taxon>
        <taxon>Nitrospirota</taxon>
        <taxon>Nitrospiria</taxon>
        <taxon>Candidatus Troglogloeales</taxon>
        <taxon>Candidatus Manganitrophaceae</taxon>
        <taxon>Candidatus Manganitrophus</taxon>
    </lineage>
</organism>
<feature type="region of interest" description="Disordered" evidence="1">
    <location>
        <begin position="71"/>
        <end position="91"/>
    </location>
</feature>
<evidence type="ECO:0000313" key="3">
    <source>
        <dbReference type="EMBL" id="NKE73262.1"/>
    </source>
</evidence>
<dbReference type="InterPro" id="IPR006121">
    <property type="entry name" value="HMA_dom"/>
</dbReference>
<evidence type="ECO:0000256" key="1">
    <source>
        <dbReference type="SAM" id="MobiDB-lite"/>
    </source>
</evidence>
<dbReference type="Pfam" id="PF00403">
    <property type="entry name" value="HMA"/>
    <property type="match status" value="1"/>
</dbReference>